<dbReference type="InterPro" id="IPR000805">
    <property type="entry name" value="Glyco_hydro_26"/>
</dbReference>
<dbReference type="PRINTS" id="PR00739">
    <property type="entry name" value="GLHYDRLASE26"/>
</dbReference>
<evidence type="ECO:0000313" key="6">
    <source>
        <dbReference type="EMBL" id="SHN29160.1"/>
    </source>
</evidence>
<dbReference type="EMBL" id="FRBI01000033">
    <property type="protein sequence ID" value="SHN29160.1"/>
    <property type="molecule type" value="Genomic_DNA"/>
</dbReference>
<dbReference type="InterPro" id="IPR017853">
    <property type="entry name" value="GH"/>
</dbReference>
<protein>
    <submittedName>
        <fullName evidence="6">Glycosyl hydrolase family 26</fullName>
    </submittedName>
</protein>
<evidence type="ECO:0000259" key="5">
    <source>
        <dbReference type="PROSITE" id="PS51764"/>
    </source>
</evidence>
<feature type="active site" description="Nucleophile" evidence="4">
    <location>
        <position position="291"/>
    </location>
</feature>
<dbReference type="GO" id="GO:0016985">
    <property type="term" value="F:mannan endo-1,4-beta-mannosidase activity"/>
    <property type="evidence" value="ECO:0007669"/>
    <property type="project" value="InterPro"/>
</dbReference>
<gene>
    <name evidence="6" type="ORF">SAMN05216499_13315</name>
</gene>
<feature type="domain" description="GH26" evidence="5">
    <location>
        <begin position="58"/>
        <end position="347"/>
    </location>
</feature>
<evidence type="ECO:0000256" key="2">
    <source>
        <dbReference type="ARBA" id="ARBA00022801"/>
    </source>
</evidence>
<dbReference type="GO" id="GO:0006080">
    <property type="term" value="P:substituted mannan metabolic process"/>
    <property type="evidence" value="ECO:0007669"/>
    <property type="project" value="InterPro"/>
</dbReference>
<feature type="active site" description="Proton donor" evidence="4">
    <location>
        <position position="187"/>
    </location>
</feature>
<keyword evidence="2 4" id="KW-0378">Hydrolase</keyword>
<dbReference type="STRING" id="310782.SAMN05216499_13315"/>
<dbReference type="Proteomes" id="UP000184111">
    <property type="component" value="Unassembled WGS sequence"/>
</dbReference>
<dbReference type="PANTHER" id="PTHR40079:SF4">
    <property type="entry name" value="GH26 DOMAIN-CONTAINING PROTEIN-RELATED"/>
    <property type="match status" value="1"/>
</dbReference>
<dbReference type="AlphaFoldDB" id="A0A1M7QF22"/>
<dbReference type="RefSeq" id="WP_073502446.1">
    <property type="nucleotide sequence ID" value="NZ_FRBI01000033.1"/>
</dbReference>
<name>A0A1M7QF22_9ACTN</name>
<dbReference type="PROSITE" id="PS51257">
    <property type="entry name" value="PROKAR_LIPOPROTEIN"/>
    <property type="match status" value="1"/>
</dbReference>
<reference evidence="6 7" key="1">
    <citation type="submission" date="2016-11" db="EMBL/GenBank/DDBJ databases">
        <authorList>
            <person name="Jaros S."/>
            <person name="Januszkiewicz K."/>
            <person name="Wedrychowicz H."/>
        </authorList>
    </citation>
    <scope>NUCLEOTIDE SEQUENCE [LARGE SCALE GENOMIC DNA]</scope>
    <source>
        <strain evidence="6 7">CGMCC 4.2025</strain>
    </source>
</reference>
<dbReference type="InterPro" id="IPR022790">
    <property type="entry name" value="GH26_dom"/>
</dbReference>
<dbReference type="PANTHER" id="PTHR40079">
    <property type="entry name" value="MANNAN ENDO-1,4-BETA-MANNOSIDASE E-RELATED"/>
    <property type="match status" value="1"/>
</dbReference>
<evidence type="ECO:0000256" key="1">
    <source>
        <dbReference type="ARBA" id="ARBA00007754"/>
    </source>
</evidence>
<dbReference type="OrthoDB" id="9816550at2"/>
<evidence type="ECO:0000256" key="4">
    <source>
        <dbReference type="PROSITE-ProRule" id="PRU01100"/>
    </source>
</evidence>
<dbReference type="Gene3D" id="3.20.20.80">
    <property type="entry name" value="Glycosidases"/>
    <property type="match status" value="1"/>
</dbReference>
<sequence>MAEGGRPVRTRRRGARRLVLAVIAAVAVGAGALACGGGTPSGNPGTKDAEHGVALPSATTPEFVPDRSRFLHPPGGTTYVGVAAPGAPWKSAVLSGIAEDAGVRPNMVEYFVNWAKDFDEGAVRSAYSQHAFPVITWEPWAGAGKGTKQPSYALSTIIDGHHDAYITAFAKAVKANRWPVAIRFGHEMNGHWYPWAERNGVNKPGQFAAAWKHVHAIFDKVGARNVIWVWAPNTLRGADPVSLKSLYPGDAYVDWIGMSAYDVSEPTAGDVLDPTLRAVRKFTRRPLLITETGSQPGAGKARWITTFFPWLRKHPDVIGFVWFQYTREQGAGADWTFTSGKAARNAYRTGVRLLKPAPIPAPS</sequence>
<evidence type="ECO:0000256" key="3">
    <source>
        <dbReference type="ARBA" id="ARBA00023295"/>
    </source>
</evidence>
<dbReference type="SUPFAM" id="SSF51445">
    <property type="entry name" value="(Trans)glycosidases"/>
    <property type="match status" value="1"/>
</dbReference>
<comment type="similarity">
    <text evidence="1 4">Belongs to the glycosyl hydrolase 26 family.</text>
</comment>
<organism evidence="6 7">
    <name type="scientific">Actinacidiphila paucisporea</name>
    <dbReference type="NCBI Taxonomy" id="310782"/>
    <lineage>
        <taxon>Bacteria</taxon>
        <taxon>Bacillati</taxon>
        <taxon>Actinomycetota</taxon>
        <taxon>Actinomycetes</taxon>
        <taxon>Kitasatosporales</taxon>
        <taxon>Streptomycetaceae</taxon>
        <taxon>Actinacidiphila</taxon>
    </lineage>
</organism>
<proteinExistence type="inferred from homology"/>
<keyword evidence="7" id="KW-1185">Reference proteome</keyword>
<keyword evidence="3 4" id="KW-0326">Glycosidase</keyword>
<dbReference type="PROSITE" id="PS51764">
    <property type="entry name" value="GH26"/>
    <property type="match status" value="1"/>
</dbReference>
<evidence type="ECO:0000313" key="7">
    <source>
        <dbReference type="Proteomes" id="UP000184111"/>
    </source>
</evidence>
<accession>A0A1M7QF22</accession>
<dbReference type="Pfam" id="PF02156">
    <property type="entry name" value="Glyco_hydro_26"/>
    <property type="match status" value="1"/>
</dbReference>